<sequence>MFCTSLRRRPSISAAVSSLTSAPLRLKESQLDTHDVAISVPHQTSQSTKIKTTRQIVRFLLLSSASVAEENMSTTFARIRRFASLTGGTGLAIVMLLQRPTASSSSNITTRTAEDHVSNTSSVHAYVKLQAELFTMRDIPYLPMLPLAELASLSSLLDSYVSGLRQSQQQKEVKPAMTAVSLLPYCTTNPPLSPFAVSMTTDIFSSLRAIASEAMMAVNSNQEEFNPDRSLPALSGDSDDIVMSDNVAPGLAALAQQIGSKTVREMVAFWEEEWSAD</sequence>
<dbReference type="EMBL" id="JBFMKM010000003">
    <property type="protein sequence ID" value="KAL1310722.1"/>
    <property type="molecule type" value="Genomic_DNA"/>
</dbReference>
<reference evidence="1 2" key="1">
    <citation type="submission" date="2024-07" db="EMBL/GenBank/DDBJ databases">
        <title>Draft sequence of the Neodothiora populina.</title>
        <authorList>
            <person name="Drown D.D."/>
            <person name="Schuette U.S."/>
            <person name="Buechlein A.B."/>
            <person name="Rusch D.R."/>
            <person name="Winton L.W."/>
            <person name="Adams G.A."/>
        </authorList>
    </citation>
    <scope>NUCLEOTIDE SEQUENCE [LARGE SCALE GENOMIC DNA]</scope>
    <source>
        <strain evidence="1 2">CPC 39397</strain>
    </source>
</reference>
<protein>
    <submittedName>
        <fullName evidence="1">Uncharacterized protein</fullName>
    </submittedName>
</protein>
<organism evidence="1 2">
    <name type="scientific">Neodothiora populina</name>
    <dbReference type="NCBI Taxonomy" id="2781224"/>
    <lineage>
        <taxon>Eukaryota</taxon>
        <taxon>Fungi</taxon>
        <taxon>Dikarya</taxon>
        <taxon>Ascomycota</taxon>
        <taxon>Pezizomycotina</taxon>
        <taxon>Dothideomycetes</taxon>
        <taxon>Dothideomycetidae</taxon>
        <taxon>Dothideales</taxon>
        <taxon>Dothioraceae</taxon>
        <taxon>Neodothiora</taxon>
    </lineage>
</organism>
<comment type="caution">
    <text evidence="1">The sequence shown here is derived from an EMBL/GenBank/DDBJ whole genome shotgun (WGS) entry which is preliminary data.</text>
</comment>
<dbReference type="Proteomes" id="UP001562354">
    <property type="component" value="Unassembled WGS sequence"/>
</dbReference>
<keyword evidence="2" id="KW-1185">Reference proteome</keyword>
<evidence type="ECO:0000313" key="2">
    <source>
        <dbReference type="Proteomes" id="UP001562354"/>
    </source>
</evidence>
<proteinExistence type="predicted"/>
<dbReference type="GeneID" id="95974680"/>
<name>A0ABR3PMD6_9PEZI</name>
<accession>A0ABR3PMD6</accession>
<evidence type="ECO:0000313" key="1">
    <source>
        <dbReference type="EMBL" id="KAL1310722.1"/>
    </source>
</evidence>
<dbReference type="RefSeq" id="XP_069203571.1">
    <property type="nucleotide sequence ID" value="XM_069347880.1"/>
</dbReference>
<gene>
    <name evidence="1" type="ORF">AAFC00_000977</name>
</gene>